<evidence type="ECO:0000256" key="5">
    <source>
        <dbReference type="ARBA" id="ARBA00022777"/>
    </source>
</evidence>
<protein>
    <recommendedName>
        <fullName evidence="2">histidine kinase</fullName>
        <ecNumber evidence="2">2.7.13.3</ecNumber>
    </recommendedName>
</protein>
<dbReference type="PROSITE" id="PS50851">
    <property type="entry name" value="CHEW"/>
    <property type="match status" value="1"/>
</dbReference>
<keyword evidence="9" id="KW-0175">Coiled coil</keyword>
<dbReference type="CDD" id="cd00088">
    <property type="entry name" value="HPT"/>
    <property type="match status" value="2"/>
</dbReference>
<evidence type="ECO:0000259" key="10">
    <source>
        <dbReference type="PROSITE" id="PS50109"/>
    </source>
</evidence>
<reference evidence="14 15" key="1">
    <citation type="submission" date="2023-07" db="EMBL/GenBank/DDBJ databases">
        <title>Functional and genomic diversity of the sorghum phyllosphere microbiome.</title>
        <authorList>
            <person name="Shade A."/>
        </authorList>
    </citation>
    <scope>NUCLEOTIDE SEQUENCE [LARGE SCALE GENOMIC DNA]</scope>
    <source>
        <strain evidence="14 15">SORGH_AS_0887</strain>
    </source>
</reference>
<dbReference type="EC" id="2.7.13.3" evidence="2"/>
<gene>
    <name evidence="14" type="ORF">QE380_001375</name>
</gene>
<dbReference type="Pfam" id="PF02518">
    <property type="entry name" value="HATPase_c"/>
    <property type="match status" value="1"/>
</dbReference>
<feature type="domain" description="HPt" evidence="13">
    <location>
        <begin position="179"/>
        <end position="280"/>
    </location>
</feature>
<evidence type="ECO:0000256" key="7">
    <source>
        <dbReference type="PROSITE-ProRule" id="PRU00110"/>
    </source>
</evidence>
<comment type="caution">
    <text evidence="14">The sequence shown here is derived from an EMBL/GenBank/DDBJ whole genome shotgun (WGS) entry which is preliminary data.</text>
</comment>
<dbReference type="Gene3D" id="2.30.30.40">
    <property type="entry name" value="SH3 Domains"/>
    <property type="match status" value="1"/>
</dbReference>
<feature type="domain" description="Response regulatory" evidence="11">
    <location>
        <begin position="1309"/>
        <end position="1425"/>
    </location>
</feature>
<feature type="domain" description="HPt" evidence="13">
    <location>
        <begin position="19"/>
        <end position="123"/>
    </location>
</feature>
<dbReference type="PANTHER" id="PTHR43395:SF8">
    <property type="entry name" value="HISTIDINE KINASE"/>
    <property type="match status" value="1"/>
</dbReference>
<dbReference type="InterPro" id="IPR011006">
    <property type="entry name" value="CheY-like_superfamily"/>
</dbReference>
<feature type="domain" description="HPt" evidence="13">
    <location>
        <begin position="489"/>
        <end position="593"/>
    </location>
</feature>
<feature type="modified residue" description="Phosphohistidine" evidence="7">
    <location>
        <position position="536"/>
    </location>
</feature>
<dbReference type="InterPro" id="IPR036061">
    <property type="entry name" value="CheW-like_dom_sf"/>
</dbReference>
<dbReference type="Pfam" id="PF01627">
    <property type="entry name" value="Hpt"/>
    <property type="match status" value="3"/>
</dbReference>
<dbReference type="Proteomes" id="UP001233360">
    <property type="component" value="Unassembled WGS sequence"/>
</dbReference>
<dbReference type="InterPro" id="IPR051315">
    <property type="entry name" value="Bact_Chemotaxis_CheA"/>
</dbReference>
<dbReference type="InterPro" id="IPR005467">
    <property type="entry name" value="His_kinase_dom"/>
</dbReference>
<feature type="domain" description="CheW-like" evidence="12">
    <location>
        <begin position="1148"/>
        <end position="1289"/>
    </location>
</feature>
<evidence type="ECO:0000256" key="8">
    <source>
        <dbReference type="PROSITE-ProRule" id="PRU00169"/>
    </source>
</evidence>
<keyword evidence="3 8" id="KW-0597">Phosphoprotein</keyword>
<dbReference type="SMART" id="SM00448">
    <property type="entry name" value="REC"/>
    <property type="match status" value="1"/>
</dbReference>
<dbReference type="SUPFAM" id="SSF52172">
    <property type="entry name" value="CheY-like"/>
    <property type="match status" value="1"/>
</dbReference>
<dbReference type="PROSITE" id="PS50110">
    <property type="entry name" value="RESPONSE_REGULATORY"/>
    <property type="match status" value="1"/>
</dbReference>
<dbReference type="CDD" id="cd17546">
    <property type="entry name" value="REC_hyHK_CKI1_RcsC-like"/>
    <property type="match status" value="1"/>
</dbReference>
<feature type="coiled-coil region" evidence="9">
    <location>
        <begin position="866"/>
        <end position="893"/>
    </location>
</feature>
<dbReference type="InterPro" id="IPR036890">
    <property type="entry name" value="HATPase_C_sf"/>
</dbReference>
<feature type="domain" description="Histidine kinase" evidence="10">
    <location>
        <begin position="902"/>
        <end position="1146"/>
    </location>
</feature>
<dbReference type="Gene3D" id="1.20.120.160">
    <property type="entry name" value="HPT domain"/>
    <property type="match status" value="4"/>
</dbReference>
<keyword evidence="5 14" id="KW-0418">Kinase</keyword>
<dbReference type="SMART" id="SM00387">
    <property type="entry name" value="HATPase_c"/>
    <property type="match status" value="1"/>
</dbReference>
<dbReference type="InterPro" id="IPR002545">
    <property type="entry name" value="CheW-lke_dom"/>
</dbReference>
<dbReference type="SMART" id="SM00073">
    <property type="entry name" value="HPT"/>
    <property type="match status" value="2"/>
</dbReference>
<dbReference type="EMBL" id="JAUTBK010000002">
    <property type="protein sequence ID" value="MDQ1208452.1"/>
    <property type="molecule type" value="Genomic_DNA"/>
</dbReference>
<dbReference type="PROSITE" id="PS50894">
    <property type="entry name" value="HPT"/>
    <property type="match status" value="3"/>
</dbReference>
<dbReference type="SMART" id="SM00260">
    <property type="entry name" value="CheW"/>
    <property type="match status" value="1"/>
</dbReference>
<dbReference type="PANTHER" id="PTHR43395">
    <property type="entry name" value="SENSOR HISTIDINE KINASE CHEA"/>
    <property type="match status" value="1"/>
</dbReference>
<dbReference type="Pfam" id="PF01584">
    <property type="entry name" value="CheW"/>
    <property type="match status" value="1"/>
</dbReference>
<organism evidence="14 15">
    <name type="scientific">Acinetobacter baylyi</name>
    <dbReference type="NCBI Taxonomy" id="202950"/>
    <lineage>
        <taxon>Bacteria</taxon>
        <taxon>Pseudomonadati</taxon>
        <taxon>Pseudomonadota</taxon>
        <taxon>Gammaproteobacteria</taxon>
        <taxon>Moraxellales</taxon>
        <taxon>Moraxellaceae</taxon>
        <taxon>Acinetobacter</taxon>
    </lineage>
</organism>
<evidence type="ECO:0000256" key="4">
    <source>
        <dbReference type="ARBA" id="ARBA00022679"/>
    </source>
</evidence>
<evidence type="ECO:0000313" key="14">
    <source>
        <dbReference type="EMBL" id="MDQ1208452.1"/>
    </source>
</evidence>
<feature type="modified residue" description="Phosphohistidine" evidence="7">
    <location>
        <position position="223"/>
    </location>
</feature>
<evidence type="ECO:0000259" key="13">
    <source>
        <dbReference type="PROSITE" id="PS50894"/>
    </source>
</evidence>
<dbReference type="SUPFAM" id="SSF50341">
    <property type="entry name" value="CheW-like"/>
    <property type="match status" value="1"/>
</dbReference>
<dbReference type="SMART" id="SM01231">
    <property type="entry name" value="H-kinase_dim"/>
    <property type="match status" value="1"/>
</dbReference>
<dbReference type="RefSeq" id="WP_307002973.1">
    <property type="nucleotide sequence ID" value="NZ_JAUTBK010000002.1"/>
</dbReference>
<name>A0ABU0UV82_ACIBI</name>
<dbReference type="Gene3D" id="3.30.565.10">
    <property type="entry name" value="Histidine kinase-like ATPase, C-terminal domain"/>
    <property type="match status" value="1"/>
</dbReference>
<dbReference type="InterPro" id="IPR003594">
    <property type="entry name" value="HATPase_dom"/>
</dbReference>
<sequence length="1437" mass="164152">MDAQVNHLIETIELPEDHYLDQDQEILEVFIEELEEVFNALDTLLQQWQMHPDDMPLIHEVCRHFNNLKGTGRMVGANASSEIAWIVEETLTRVMNALLPFSQLLLDFVYCIFKLYQDDLINDFKQLKPHEIDLRPYALIGQQLQFEQQILPALLSYVYPNTIVITAQPDISLVSDHPSRVELSESLNIFLDEISVYVQDITFFLNQSHPDDEDHNRVLRALHTIRGSSSMAEIMPLFEVSSTVESMIKQVLLHHAKLTVLELKLLRDYQQFIAQAIELIRQDPSLQKLQQQVHQFELSCQHYQAQIVQVAEKEQQQAVGIVAHLLELGIDELLDAEFEFEVRISHEASEYIARLNEQAALLHSHTDTQRTRFLHNFSGSLQHIYQDLLSTACNDFPASLRHAFQRAHEAMISLFDALAAVQHMTVFASYQTILDVLVNEVFQYKQAQCINAERDVLQHADNAYNIAEPVTSQLSSYLALDRQQDSVIALSIDPILLEIFLEESEELLASIDAEFSIWTNQPDHTDPLQHLIRFLHTLKGGANMVQLTHIGLIAHELETIYQRLIYQQLHVSESLIKIMRMVQDELAERIQQLHHQSDDYPSSHVLDVLQHIEDWIDPSVISAVSSESMPDEQPSMDFDADQDMGLKQILELKPLLSDEVDTPQSLVENMFLEEAAELLQLAEISLQQWIEQRDQRHILLELQRIFHRLTRSARLLELKFVVDMATCLEITFERISLHNFKTSAHDTVLQHAIQWLNAAIFDGEYADYHILKQKLEQLEFIEPLFPVPIEQLLTLTTPQPAFSVSGDGAEPPSMHGEWENVLPVDETNDMIRVSSDLIEKMIDLSGENTINRSRIHMDMGHFDSILGDMELAIQRLSGQLKQLDKELESQSLQTVDVFKVHRFAREQTSNLQQLSKSLTESASDLLDFKSSLTEKIRDTESLLLQQSRIQAELQENLIRTRLVPFAQLLPRLQRTVRQAATTLNHPTQLLVHNTEGELDRSILERLVMPLEHMLRNAVDHGIENPLTRIKQGKPSIGTIELSIRRHGTDVLLTLKDDGRGIDLEHVRQKAQLLGYLQPNQISDEQELLQYIFYPGFSTASQLTQLSGRGVGLDIVQNEIKTLGGKITVSSIYGTGTSFTIRVPTTVAVSDALMVKVNDQQFALPLGKIERIVRLSPLILEQYFNSQTDRFEFENRAYKLRYLGEFVDDILVPDWSKASSEWPVLLINAHTGQQVALLVDQVVGSRGQIVVKPIGQQFTQIKMVAGATILGDGQVCLILDPLNIAQQVYSKPRHVHDLIEELGTREDRSLIMVVDDSVTVRKVTSRLLERQGYDVVTAKDGQDALEQLEHIRPSLILLDIEMPQMDGFELTRYIRQHSILNSLPIIMITSRTGEKYREIAQQLGVDDYMGKPFQEDDLLTKIQNLLAQNKAIKHSQNQ</sequence>
<comment type="caution">
    <text evidence="7">Lacks conserved residue(s) required for the propagation of feature annotation.</text>
</comment>
<evidence type="ECO:0000256" key="1">
    <source>
        <dbReference type="ARBA" id="ARBA00000085"/>
    </source>
</evidence>
<proteinExistence type="predicted"/>
<evidence type="ECO:0000313" key="15">
    <source>
        <dbReference type="Proteomes" id="UP001233360"/>
    </source>
</evidence>
<keyword evidence="15" id="KW-1185">Reference proteome</keyword>
<dbReference type="SUPFAM" id="SSF47226">
    <property type="entry name" value="Histidine-containing phosphotransfer domain, HPT domain"/>
    <property type="match status" value="4"/>
</dbReference>
<comment type="catalytic activity">
    <reaction evidence="1">
        <text>ATP + protein L-histidine = ADP + protein N-phospho-L-histidine.</text>
        <dbReference type="EC" id="2.7.13.3"/>
    </reaction>
</comment>
<keyword evidence="4" id="KW-0808">Transferase</keyword>
<evidence type="ECO:0000256" key="6">
    <source>
        <dbReference type="ARBA" id="ARBA00023012"/>
    </source>
</evidence>
<dbReference type="SUPFAM" id="SSF55874">
    <property type="entry name" value="ATPase domain of HSP90 chaperone/DNA topoisomerase II/histidine kinase"/>
    <property type="match status" value="1"/>
</dbReference>
<dbReference type="Pfam" id="PF00072">
    <property type="entry name" value="Response_reg"/>
    <property type="match status" value="1"/>
</dbReference>
<evidence type="ECO:0000256" key="2">
    <source>
        <dbReference type="ARBA" id="ARBA00012438"/>
    </source>
</evidence>
<dbReference type="InterPro" id="IPR004358">
    <property type="entry name" value="Sig_transdc_His_kin-like_C"/>
</dbReference>
<dbReference type="GO" id="GO:0016301">
    <property type="term" value="F:kinase activity"/>
    <property type="evidence" value="ECO:0007669"/>
    <property type="project" value="UniProtKB-KW"/>
</dbReference>
<keyword evidence="6" id="KW-0902">Two-component regulatory system</keyword>
<evidence type="ECO:0000256" key="3">
    <source>
        <dbReference type="ARBA" id="ARBA00022553"/>
    </source>
</evidence>
<feature type="modified residue" description="4-aspartylphosphate" evidence="8">
    <location>
        <position position="1358"/>
    </location>
</feature>
<dbReference type="InterPro" id="IPR008207">
    <property type="entry name" value="Sig_transdc_His_kin_Hpt_dom"/>
</dbReference>
<evidence type="ECO:0000259" key="12">
    <source>
        <dbReference type="PROSITE" id="PS50851"/>
    </source>
</evidence>
<dbReference type="InterPro" id="IPR036641">
    <property type="entry name" value="HPT_dom_sf"/>
</dbReference>
<accession>A0ABU0UV82</accession>
<evidence type="ECO:0000256" key="9">
    <source>
        <dbReference type="SAM" id="Coils"/>
    </source>
</evidence>
<dbReference type="PROSITE" id="PS50109">
    <property type="entry name" value="HIS_KIN"/>
    <property type="match status" value="1"/>
</dbReference>
<dbReference type="Gene3D" id="3.40.50.2300">
    <property type="match status" value="1"/>
</dbReference>
<dbReference type="PRINTS" id="PR00344">
    <property type="entry name" value="BCTRLSENSOR"/>
</dbReference>
<evidence type="ECO:0000259" key="11">
    <source>
        <dbReference type="PROSITE" id="PS50110"/>
    </source>
</evidence>
<dbReference type="InterPro" id="IPR001789">
    <property type="entry name" value="Sig_transdc_resp-reg_receiver"/>
</dbReference>
<dbReference type="InterPro" id="IPR004105">
    <property type="entry name" value="CheA-like_dim"/>
</dbReference>